<dbReference type="InterPro" id="IPR014998">
    <property type="entry name" value="DUF1848"/>
</dbReference>
<dbReference type="RefSeq" id="WP_257772069.1">
    <property type="nucleotide sequence ID" value="NZ_CP102480.1"/>
</dbReference>
<proteinExistence type="predicted"/>
<organism evidence="1 2">
    <name type="scientific">Nisaea acidiphila</name>
    <dbReference type="NCBI Taxonomy" id="1862145"/>
    <lineage>
        <taxon>Bacteria</taxon>
        <taxon>Pseudomonadati</taxon>
        <taxon>Pseudomonadota</taxon>
        <taxon>Alphaproteobacteria</taxon>
        <taxon>Rhodospirillales</taxon>
        <taxon>Thalassobaculaceae</taxon>
        <taxon>Nisaea</taxon>
    </lineage>
</organism>
<gene>
    <name evidence="1" type="ORF">NUH88_10745</name>
</gene>
<reference evidence="1" key="1">
    <citation type="submission" date="2022-08" db="EMBL/GenBank/DDBJ databases">
        <title>Nisaea acidiphila sp. nov., isolated from a marine algal debris and emended description of the genus Nisaea Urios et al. 2008.</title>
        <authorList>
            <person name="Kwon K."/>
        </authorList>
    </citation>
    <scope>NUCLEOTIDE SEQUENCE</scope>
    <source>
        <strain evidence="1">MEBiC11861</strain>
    </source>
</reference>
<accession>A0A9J7B113</accession>
<dbReference type="EMBL" id="CP102480">
    <property type="protein sequence ID" value="UUX52156.1"/>
    <property type="molecule type" value="Genomic_DNA"/>
</dbReference>
<protein>
    <submittedName>
        <fullName evidence="1">DUF1848 domain-containing protein</fullName>
    </submittedName>
</protein>
<name>A0A9J7B113_9PROT</name>
<sequence>MIISASYRTDIPAFYSDWLQARIAAGSAVVRNPYGGKPSRVSLRPEDVDGYVFWTRNARPAHGIFDALAAAGIPFVIQYTVTGYPKALEQSVPPLKAAIGDIVALSQRFGPRAVVWRYDPVFWSSLTPPDFHREQVAGLTKALRGCVDEATFSAAHIYRKSRRNTEESARHSGFTWRDPGPEEKAALLAELGAIAADAGLKPTLCCQTDLLGGALEPARCIDAERLADIAGRPFKARQKGNRPGCLCAESRDIGSYDSCPHGCVYCYAVERRERAKTALKRHDPAGEALLPLDPAV</sequence>
<evidence type="ECO:0000313" key="1">
    <source>
        <dbReference type="EMBL" id="UUX52156.1"/>
    </source>
</evidence>
<dbReference type="Pfam" id="PF08902">
    <property type="entry name" value="DUF1848"/>
    <property type="match status" value="1"/>
</dbReference>
<evidence type="ECO:0000313" key="2">
    <source>
        <dbReference type="Proteomes" id="UP001060336"/>
    </source>
</evidence>
<dbReference type="Proteomes" id="UP001060336">
    <property type="component" value="Chromosome"/>
</dbReference>
<dbReference type="AlphaFoldDB" id="A0A9J7B113"/>
<dbReference type="KEGG" id="naci:NUH88_10745"/>
<keyword evidence="2" id="KW-1185">Reference proteome</keyword>